<dbReference type="GeneID" id="34597968"/>
<evidence type="ECO:0000313" key="2">
    <source>
        <dbReference type="EMBL" id="OAG42844.1"/>
    </source>
</evidence>
<feature type="compositionally biased region" description="Acidic residues" evidence="1">
    <location>
        <begin position="275"/>
        <end position="312"/>
    </location>
</feature>
<dbReference type="Proteomes" id="UP000077002">
    <property type="component" value="Unassembled WGS sequence"/>
</dbReference>
<gene>
    <name evidence="2" type="ORF">AYO21_02795</name>
</gene>
<accession>A0A177FEY9</accession>
<proteinExistence type="predicted"/>
<feature type="region of interest" description="Disordered" evidence="1">
    <location>
        <begin position="35"/>
        <end position="65"/>
    </location>
</feature>
<dbReference type="RefSeq" id="XP_022514796.1">
    <property type="nucleotide sequence ID" value="XM_022652771.1"/>
</dbReference>
<protein>
    <submittedName>
        <fullName evidence="2">Uncharacterized protein</fullName>
    </submittedName>
</protein>
<dbReference type="EMBL" id="LVKK01000013">
    <property type="protein sequence ID" value="OAG42844.1"/>
    <property type="molecule type" value="Genomic_DNA"/>
</dbReference>
<keyword evidence="3" id="KW-1185">Reference proteome</keyword>
<reference evidence="2 3" key="1">
    <citation type="submission" date="2016-03" db="EMBL/GenBank/DDBJ databases">
        <title>Draft genome sequence of the Fonsecaea monophora CBS 269.37.</title>
        <authorList>
            <person name="Bombassaro A."/>
            <person name="Vinicius W.A."/>
            <person name="De Hoog S."/>
            <person name="Sun J."/>
            <person name="Souza E.M."/>
            <person name="Raittz R.T."/>
            <person name="Costa F."/>
            <person name="Leao A.C."/>
            <person name="Tadra-Sfeir M.Z."/>
            <person name="Baura V."/>
            <person name="Balsanelli E."/>
            <person name="Pedrosa F.O."/>
            <person name="Moreno L.F."/>
            <person name="Steffens M.B."/>
            <person name="Xi L."/>
            <person name="Bocca A.L."/>
            <person name="Felipe M.S."/>
            <person name="Teixeira M."/>
            <person name="Telles Filho F.Q."/>
            <person name="Azevedo C.M."/>
            <person name="Gomes R."/>
            <person name="Vicente V.A."/>
        </authorList>
    </citation>
    <scope>NUCLEOTIDE SEQUENCE [LARGE SCALE GENOMIC DNA]</scope>
    <source>
        <strain evidence="2 3">CBS 269.37</strain>
    </source>
</reference>
<dbReference type="OrthoDB" id="5378435at2759"/>
<evidence type="ECO:0000313" key="3">
    <source>
        <dbReference type="Proteomes" id="UP000077002"/>
    </source>
</evidence>
<dbReference type="AlphaFoldDB" id="A0A177FEY9"/>
<name>A0A177FEY9_9EURO</name>
<comment type="caution">
    <text evidence="2">The sequence shown here is derived from an EMBL/GenBank/DDBJ whole genome shotgun (WGS) entry which is preliminary data.</text>
</comment>
<evidence type="ECO:0000256" key="1">
    <source>
        <dbReference type="SAM" id="MobiDB-lite"/>
    </source>
</evidence>
<feature type="region of interest" description="Disordered" evidence="1">
    <location>
        <begin position="269"/>
        <end position="321"/>
    </location>
</feature>
<feature type="compositionally biased region" description="Low complexity" evidence="1">
    <location>
        <begin position="35"/>
        <end position="63"/>
    </location>
</feature>
<organism evidence="2 3">
    <name type="scientific">Fonsecaea monophora</name>
    <dbReference type="NCBI Taxonomy" id="254056"/>
    <lineage>
        <taxon>Eukaryota</taxon>
        <taxon>Fungi</taxon>
        <taxon>Dikarya</taxon>
        <taxon>Ascomycota</taxon>
        <taxon>Pezizomycotina</taxon>
        <taxon>Eurotiomycetes</taxon>
        <taxon>Chaetothyriomycetidae</taxon>
        <taxon>Chaetothyriales</taxon>
        <taxon>Herpotrichiellaceae</taxon>
        <taxon>Fonsecaea</taxon>
    </lineage>
</organism>
<sequence>METLQQYHSSPPEMFYNPAVSTNVSSYFVRPNKVVKSNSRNSSPRTSGRRQTMTAAAASSRTRSVVDHLRSSTQWQNTEMPRSRPLSWHPSSFEAVNSTTVNPVANEPDLSTWNYSTAQVHGLVTPISYPVMNEPQIPEAFTPLDELPSRDPALVYEDQPYLDNMWYGQGQTKSNTASIPLYPHQSLAQPTWGFDDQAIMAPNVQTAPSSPDSLPLQNFGLDTLSLGNKDSKSNDNSEELVGMGLYDSPAEVQSSCLLFGGSTASARKGLKLEESFEPVEKDDEEEEDADSEDAEEDEMNQQDAQQEAEDDVQPCNTSDTAEYEGQSIADHLIFGMQAQPDSLAMKYLSTLRQLNSATTLRGILTAGPEFDDLTTVMTSHVGNGIGAVGTFAAFHTLFL</sequence>